<dbReference type="Gene3D" id="1.20.120.520">
    <property type="entry name" value="nmb1532 protein domain like"/>
    <property type="match status" value="1"/>
</dbReference>
<evidence type="ECO:0000313" key="2">
    <source>
        <dbReference type="EMBL" id="CBA27481.1"/>
    </source>
</evidence>
<reference evidence="2" key="1">
    <citation type="journal article" date="2010" name="Nature">
        <title>The dynamic genome of Hydra.</title>
        <authorList>
            <person name="Chapman J.A."/>
            <person name="Kirkness E.F."/>
            <person name="Simakov O."/>
            <person name="Hampson S.E."/>
            <person name="Mitros T."/>
            <person name="Weinmaier T."/>
            <person name="Rattei T."/>
            <person name="Balasubramanian P.G."/>
            <person name="Borman J."/>
            <person name="Busam D."/>
            <person name="Disbennett K."/>
            <person name="Pfannkoch C."/>
            <person name="Sumin N."/>
            <person name="Sutton G."/>
            <person name="Viswanathan L."/>
            <person name="Walenz B."/>
            <person name="Goodstein D.M."/>
            <person name="Hellsten U."/>
            <person name="Kawashima T."/>
            <person name="Prochnik S.E."/>
            <person name="Putnam N.H."/>
            <person name="Shu S."/>
            <person name="Blumberg B."/>
            <person name="Dana C.E."/>
            <person name="Gee L."/>
            <person name="Kibler D.F."/>
            <person name="Law L."/>
            <person name="Lindgens D."/>
            <person name="Martinez D.E."/>
            <person name="Peng J."/>
            <person name="Wigge P.A."/>
            <person name="Bertulat B."/>
            <person name="Guder C."/>
            <person name="Nakamura Y."/>
            <person name="Ozbek S."/>
            <person name="Watanabe H."/>
            <person name="Khalturin K."/>
            <person name="Hemmrich G."/>
            <person name="Franke A."/>
            <person name="Augustin R."/>
            <person name="Fraune S."/>
            <person name="Hayakawa E."/>
            <person name="Hayakawa S."/>
            <person name="Hirose M."/>
            <person name="Hwang J."/>
            <person name="Ikeo K."/>
            <person name="Nishimiya-Fujisawa C."/>
            <person name="Ogura A."/>
            <person name="Takahashi T."/>
            <person name="Steinmetz P.R."/>
            <person name="Zhang X."/>
            <person name="Aufschnaiter R."/>
            <person name="Eder M.K."/>
            <person name="Gorny A.K."/>
            <person name="Salvenmoser W."/>
            <person name="Heimberg A.M."/>
            <person name="Wheeler B.M."/>
            <person name="Peterson K.J."/>
            <person name="Boettger A."/>
            <person name="Tischler P."/>
            <person name="Wolf A."/>
            <person name="Gojobori T."/>
            <person name="Remington K.A."/>
            <person name="Strausberg R.L."/>
            <person name="Venter J."/>
            <person name="Technau U."/>
            <person name="Hobmayer B."/>
            <person name="Bosch T.C."/>
            <person name="Holstein T.W."/>
            <person name="Fujisawa T."/>
            <person name="Bode H.R."/>
            <person name="David C.N."/>
            <person name="Rokhsar D.S."/>
            <person name="Steele R.E."/>
        </authorList>
    </citation>
    <scope>NUCLEOTIDE SEQUENCE</scope>
</reference>
<dbReference type="InterPro" id="IPR012312">
    <property type="entry name" value="Hemerythrin-like"/>
</dbReference>
<accession>C9Y7Z8</accession>
<dbReference type="AlphaFoldDB" id="C9Y7Z8"/>
<dbReference type="Pfam" id="PF01814">
    <property type="entry name" value="Hemerythrin"/>
    <property type="match status" value="1"/>
</dbReference>
<protein>
    <recommendedName>
        <fullName evidence="1">Hemerythrin-like domain-containing protein</fullName>
    </recommendedName>
</protein>
<evidence type="ECO:0000259" key="1">
    <source>
        <dbReference type="Pfam" id="PF01814"/>
    </source>
</evidence>
<dbReference type="PANTHER" id="PTHR39966">
    <property type="entry name" value="BLL2471 PROTEIN-RELATED"/>
    <property type="match status" value="1"/>
</dbReference>
<sequence>MGQQIRGVACPLMVPKPLWQSSALLTCIKLPQPPPWEARAQPEEHSMKQSSLQIIKDEHAALRAMLQSLTMMLDRGPGDEPEGFFDVVRAMLFYIDEFPEKLHHPKESNLLFPRVARLAPQAMEAIVQLEEDHAHSEASVRDLQHLLLGWELIGESRRAAFDTAVRRYVQAYLAHMQLEETAILPIAQTTLTDQDWAELDAAFEANRDPLATKGQRDPVYDRLFTRIVMRAPAPIGVGEA</sequence>
<dbReference type="EMBL" id="FN543104">
    <property type="protein sequence ID" value="CBA27481.1"/>
    <property type="molecule type" value="Genomic_DNA"/>
</dbReference>
<name>C9Y7Z8_CURXX</name>
<organism evidence="2">
    <name type="scientific">Curvibacter symbiont subsp. Hydra magnipapillata</name>
    <dbReference type="NCBI Taxonomy" id="667019"/>
    <lineage>
        <taxon>Bacteria</taxon>
        <taxon>Pseudomonadati</taxon>
        <taxon>Pseudomonadota</taxon>
        <taxon>Betaproteobacteria</taxon>
        <taxon>Burkholderiales</taxon>
        <taxon>Comamonadaceae</taxon>
        <taxon>Curvibacter</taxon>
    </lineage>
</organism>
<proteinExistence type="predicted"/>
<dbReference type="CDD" id="cd12108">
    <property type="entry name" value="Hr-like"/>
    <property type="match status" value="1"/>
</dbReference>
<dbReference type="PANTHER" id="PTHR39966:SF1">
    <property type="entry name" value="HEMERYTHRIN-LIKE DOMAIN-CONTAINING PROTEIN"/>
    <property type="match status" value="1"/>
</dbReference>
<dbReference type="GO" id="GO:0005886">
    <property type="term" value="C:plasma membrane"/>
    <property type="evidence" value="ECO:0007669"/>
    <property type="project" value="TreeGrafter"/>
</dbReference>
<gene>
    <name evidence="2" type="ORF">Csp_A02490</name>
</gene>
<feature type="domain" description="Hemerythrin-like" evidence="1">
    <location>
        <begin position="52"/>
        <end position="186"/>
    </location>
</feature>